<evidence type="ECO:0000313" key="2">
    <source>
        <dbReference type="EMBL" id="TDO13849.1"/>
    </source>
</evidence>
<accession>A0A4V3C1D1</accession>
<dbReference type="AlphaFoldDB" id="A0A4V3C1D1"/>
<dbReference type="RefSeq" id="WP_133482102.1">
    <property type="nucleotide sequence ID" value="NZ_SNWH01000003.1"/>
</dbReference>
<name>A0A4V3C1D1_9GAMM</name>
<sequence>MDTMNQSRQASTNTKVPRQAPMLPPELMQAVADCELRQCDRYRWRALRFLAYHPGLSRLMQALAGESHERLGALAEALAMESPCLSDSAPWPWHYSGQGSAHFFIVDDAMARLELARCLLEEHRMERFYMRLEHSNAMPELDALLGDGVAQCRAHCQLLEETRQSLPTRYRALSSITRGR</sequence>
<feature type="region of interest" description="Disordered" evidence="1">
    <location>
        <begin position="1"/>
        <end position="22"/>
    </location>
</feature>
<dbReference type="Proteomes" id="UP000295150">
    <property type="component" value="Unassembled WGS sequence"/>
</dbReference>
<dbReference type="EMBL" id="SNWH01000003">
    <property type="protein sequence ID" value="TDO13849.1"/>
    <property type="molecule type" value="Genomic_DNA"/>
</dbReference>
<keyword evidence="3" id="KW-1185">Reference proteome</keyword>
<protein>
    <recommendedName>
        <fullName evidence="4">Rubrerythrin</fullName>
    </recommendedName>
</protein>
<evidence type="ECO:0000256" key="1">
    <source>
        <dbReference type="SAM" id="MobiDB-lite"/>
    </source>
</evidence>
<reference evidence="2 3" key="1">
    <citation type="submission" date="2019-03" db="EMBL/GenBank/DDBJ databases">
        <title>Freshwater and sediment microbial communities from various areas in North America, analyzing microbe dynamics in response to fracking.</title>
        <authorList>
            <person name="Lamendella R."/>
        </authorList>
    </citation>
    <scope>NUCLEOTIDE SEQUENCE [LARGE SCALE GENOMIC DNA]</scope>
    <source>
        <strain evidence="2 3">1_TX</strain>
    </source>
</reference>
<feature type="compositionally biased region" description="Polar residues" evidence="1">
    <location>
        <begin position="1"/>
        <end position="16"/>
    </location>
</feature>
<gene>
    <name evidence="2" type="ORF">DFO68_10372</name>
</gene>
<organism evidence="2 3">
    <name type="scientific">Halomonas ventosae</name>
    <dbReference type="NCBI Taxonomy" id="229007"/>
    <lineage>
        <taxon>Bacteria</taxon>
        <taxon>Pseudomonadati</taxon>
        <taxon>Pseudomonadota</taxon>
        <taxon>Gammaproteobacteria</taxon>
        <taxon>Oceanospirillales</taxon>
        <taxon>Halomonadaceae</taxon>
        <taxon>Halomonas</taxon>
    </lineage>
</organism>
<dbReference type="OrthoDB" id="6161818at2"/>
<evidence type="ECO:0000313" key="3">
    <source>
        <dbReference type="Proteomes" id="UP000295150"/>
    </source>
</evidence>
<comment type="caution">
    <text evidence="2">The sequence shown here is derived from an EMBL/GenBank/DDBJ whole genome shotgun (WGS) entry which is preliminary data.</text>
</comment>
<proteinExistence type="predicted"/>
<evidence type="ECO:0008006" key="4">
    <source>
        <dbReference type="Google" id="ProtNLM"/>
    </source>
</evidence>